<gene>
    <name evidence="6" type="ORF">E0W60_29765</name>
</gene>
<feature type="region of interest" description="Disordered" evidence="4">
    <location>
        <begin position="242"/>
        <end position="266"/>
    </location>
</feature>
<proteinExistence type="predicted"/>
<evidence type="ECO:0000256" key="1">
    <source>
        <dbReference type="ARBA" id="ARBA00023015"/>
    </source>
</evidence>
<evidence type="ECO:0000256" key="3">
    <source>
        <dbReference type="ARBA" id="ARBA00023163"/>
    </source>
</evidence>
<feature type="compositionally biased region" description="Basic and acidic residues" evidence="4">
    <location>
        <begin position="245"/>
        <end position="254"/>
    </location>
</feature>
<evidence type="ECO:0000256" key="4">
    <source>
        <dbReference type="SAM" id="MobiDB-lite"/>
    </source>
</evidence>
<dbReference type="InterPro" id="IPR014710">
    <property type="entry name" value="RmlC-like_jellyroll"/>
</dbReference>
<accession>A0A4V1BZG9</accession>
<dbReference type="Gene3D" id="1.10.10.10">
    <property type="entry name" value="Winged helix-like DNA-binding domain superfamily/Winged helix DNA-binding domain"/>
    <property type="match status" value="1"/>
</dbReference>
<dbReference type="InterPro" id="IPR036390">
    <property type="entry name" value="WH_DNA-bd_sf"/>
</dbReference>
<evidence type="ECO:0000313" key="6">
    <source>
        <dbReference type="EMBL" id="QBY55282.1"/>
    </source>
</evidence>
<dbReference type="GO" id="GO:0005829">
    <property type="term" value="C:cytosol"/>
    <property type="evidence" value="ECO:0007669"/>
    <property type="project" value="TreeGrafter"/>
</dbReference>
<dbReference type="KEGG" id="cox:E0W60_29765"/>
<organism evidence="6 7">
    <name type="scientific">Cupriavidus oxalaticus</name>
    <dbReference type="NCBI Taxonomy" id="96344"/>
    <lineage>
        <taxon>Bacteria</taxon>
        <taxon>Pseudomonadati</taxon>
        <taxon>Pseudomonadota</taxon>
        <taxon>Betaproteobacteria</taxon>
        <taxon>Burkholderiales</taxon>
        <taxon>Burkholderiaceae</taxon>
        <taxon>Cupriavidus</taxon>
    </lineage>
</organism>
<evidence type="ECO:0000313" key="7">
    <source>
        <dbReference type="Proteomes" id="UP000295294"/>
    </source>
</evidence>
<keyword evidence="2" id="KW-0238">DNA-binding</keyword>
<dbReference type="PANTHER" id="PTHR24567">
    <property type="entry name" value="CRP FAMILY TRANSCRIPTIONAL REGULATORY PROTEIN"/>
    <property type="match status" value="1"/>
</dbReference>
<dbReference type="PANTHER" id="PTHR24567:SF74">
    <property type="entry name" value="HTH-TYPE TRANSCRIPTIONAL REGULATOR ARCR"/>
    <property type="match status" value="1"/>
</dbReference>
<feature type="domain" description="HTH crp-type" evidence="5">
    <location>
        <begin position="150"/>
        <end position="216"/>
    </location>
</feature>
<dbReference type="InterPro" id="IPR036388">
    <property type="entry name" value="WH-like_DNA-bd_sf"/>
</dbReference>
<dbReference type="EMBL" id="CP038636">
    <property type="protein sequence ID" value="QBY55282.1"/>
    <property type="molecule type" value="Genomic_DNA"/>
</dbReference>
<dbReference type="AlphaFoldDB" id="A0A4V1BZG9"/>
<dbReference type="InterPro" id="IPR050397">
    <property type="entry name" value="Env_Response_Regulators"/>
</dbReference>
<dbReference type="SMART" id="SM00419">
    <property type="entry name" value="HTH_CRP"/>
    <property type="match status" value="1"/>
</dbReference>
<keyword evidence="1" id="KW-0805">Transcription regulation</keyword>
<dbReference type="SUPFAM" id="SSF46785">
    <property type="entry name" value="Winged helix' DNA-binding domain"/>
    <property type="match status" value="1"/>
</dbReference>
<dbReference type="GO" id="GO:0003700">
    <property type="term" value="F:DNA-binding transcription factor activity"/>
    <property type="evidence" value="ECO:0007669"/>
    <property type="project" value="TreeGrafter"/>
</dbReference>
<keyword evidence="6" id="KW-0614">Plasmid</keyword>
<dbReference type="Proteomes" id="UP000295294">
    <property type="component" value="Plasmid unnamed1"/>
</dbReference>
<dbReference type="Gene3D" id="2.60.120.10">
    <property type="entry name" value="Jelly Rolls"/>
    <property type="match status" value="1"/>
</dbReference>
<evidence type="ECO:0000259" key="5">
    <source>
        <dbReference type="PROSITE" id="PS51063"/>
    </source>
</evidence>
<geneLocation type="plasmid" evidence="6">
    <name>unnamed1</name>
</geneLocation>
<dbReference type="CDD" id="cd00038">
    <property type="entry name" value="CAP_ED"/>
    <property type="match status" value="1"/>
</dbReference>
<dbReference type="InterPro" id="IPR018490">
    <property type="entry name" value="cNMP-bd_dom_sf"/>
</dbReference>
<reference evidence="6 7" key="1">
    <citation type="submission" date="2019-03" db="EMBL/GenBank/DDBJ databases">
        <title>Efficiently degradation of phenoxyalkanoic acid herbicides by Cupriavidus oxalaticus strain X32.</title>
        <authorList>
            <person name="Sheng X."/>
        </authorList>
    </citation>
    <scope>NUCLEOTIDE SEQUENCE [LARGE SCALE GENOMIC DNA]</scope>
    <source>
        <strain evidence="6 7">X32</strain>
        <plasmid evidence="6 7">unnamed1</plasmid>
    </source>
</reference>
<dbReference type="InterPro" id="IPR012318">
    <property type="entry name" value="HTH_CRP"/>
</dbReference>
<protein>
    <submittedName>
        <fullName evidence="6">Crp/Fnr family transcriptional regulator</fullName>
    </submittedName>
</protein>
<dbReference type="GO" id="GO:0003677">
    <property type="term" value="F:DNA binding"/>
    <property type="evidence" value="ECO:0007669"/>
    <property type="project" value="UniProtKB-KW"/>
</dbReference>
<sequence length="266" mass="28954">MENRGSGVPGSHVNHLLGALPGKEWQAISPHLELIRMLPGQLVSDVGQCIHHIYFPTTAVVSMLVQLEDGASMEVAMIGHEGLIGIPVLTGGGSMPYRVEVRSAGLGYQLPADTFRQAFIQSAAIRRVSLLYLHAVLTHVAQTAFCIRHHSVTEQLCRWLLLATDRRRANALAITQQSIAERLGVRREGVTAAVGRLAELGLIQHSRGRIAVLDRGGLELCACGCYRLVRHEYERLFPAATPEPARAEESEARFRPAASLHPGGCL</sequence>
<dbReference type="Pfam" id="PF13545">
    <property type="entry name" value="HTH_Crp_2"/>
    <property type="match status" value="1"/>
</dbReference>
<dbReference type="OrthoDB" id="8969464at2"/>
<dbReference type="RefSeq" id="WP_135706552.1">
    <property type="nucleotide sequence ID" value="NZ_CP038636.1"/>
</dbReference>
<dbReference type="SUPFAM" id="SSF51206">
    <property type="entry name" value="cAMP-binding domain-like"/>
    <property type="match status" value="1"/>
</dbReference>
<name>A0A4V1BZG9_9BURK</name>
<evidence type="ECO:0000256" key="2">
    <source>
        <dbReference type="ARBA" id="ARBA00023125"/>
    </source>
</evidence>
<dbReference type="PROSITE" id="PS51063">
    <property type="entry name" value="HTH_CRP_2"/>
    <property type="match status" value="1"/>
</dbReference>
<keyword evidence="3" id="KW-0804">Transcription</keyword>
<dbReference type="InterPro" id="IPR000595">
    <property type="entry name" value="cNMP-bd_dom"/>
</dbReference>